<dbReference type="eggNOG" id="arCOG06388">
    <property type="taxonomic scope" value="Archaea"/>
</dbReference>
<evidence type="ECO:0000313" key="3">
    <source>
        <dbReference type="Proteomes" id="UP000011867"/>
    </source>
</evidence>
<organism evidence="2 3">
    <name type="scientific">Natronomonas moolapensis (strain DSM 18674 / CECT 7526 / JCM 14361 / 8.8.11)</name>
    <dbReference type="NCBI Taxonomy" id="268739"/>
    <lineage>
        <taxon>Archaea</taxon>
        <taxon>Methanobacteriati</taxon>
        <taxon>Methanobacteriota</taxon>
        <taxon>Stenosarchaea group</taxon>
        <taxon>Halobacteria</taxon>
        <taxon>Halobacteriales</taxon>
        <taxon>Natronomonadaceae</taxon>
        <taxon>Natronomonas</taxon>
    </lineage>
</organism>
<protein>
    <submittedName>
        <fullName evidence="2">UspA domain protein</fullName>
    </submittedName>
</protein>
<reference evidence="2 3" key="1">
    <citation type="journal article" date="2013" name="Genome Announc.">
        <title>Genome of the haloarchaeon Natronomonas moolapensis, a neutrophilic member of a previously haloalkaliphilic genus.</title>
        <authorList>
            <person name="Dyall-Smith M.L."/>
            <person name="Pfeiffer F."/>
            <person name="Oberwinkler T."/>
            <person name="Klee K."/>
            <person name="Rampp M."/>
            <person name="Palm P."/>
            <person name="Gross K."/>
            <person name="Schuster S.C."/>
            <person name="Oesterhelt D."/>
        </authorList>
    </citation>
    <scope>NUCLEOTIDE SEQUENCE [LARGE SCALE GENOMIC DNA]</scope>
    <source>
        <strain evidence="3">DSM 18674 / JCM 14361 / 8.8.11</strain>
    </source>
</reference>
<sequence>MTFVVPFDGSKLAETALVRAREFSDVLEEESVVAVVVVPNENTEYARDRGWLRPEEPFETDSVVERLHKQVMALAPSADFRHLAVDRYAPLGTIASAVRDFANETGASMVFIGSENAGHMVTGISSVGSNVATEDAYDVVIIRNKTPSKIAAIRDSSPYKPPKSDFYIS</sequence>
<evidence type="ECO:0000313" key="2">
    <source>
        <dbReference type="EMBL" id="CCQ37051.1"/>
    </source>
</evidence>
<dbReference type="KEGG" id="nmo:Nmlp_2900"/>
<dbReference type="GeneID" id="14651575"/>
<evidence type="ECO:0000259" key="1">
    <source>
        <dbReference type="Pfam" id="PF00582"/>
    </source>
</evidence>
<gene>
    <name evidence="2" type="ordered locus">Nmlp_2900</name>
</gene>
<dbReference type="EMBL" id="HF582854">
    <property type="protein sequence ID" value="CCQ37051.1"/>
    <property type="molecule type" value="Genomic_DNA"/>
</dbReference>
<dbReference type="InterPro" id="IPR014729">
    <property type="entry name" value="Rossmann-like_a/b/a_fold"/>
</dbReference>
<accession>M1XS24</accession>
<dbReference type="Proteomes" id="UP000011867">
    <property type="component" value="Chromosome"/>
</dbReference>
<keyword evidence="3" id="KW-1185">Reference proteome</keyword>
<dbReference type="InterPro" id="IPR006016">
    <property type="entry name" value="UspA"/>
</dbReference>
<name>M1XS24_NATM8</name>
<feature type="domain" description="UspA" evidence="1">
    <location>
        <begin position="2"/>
        <end position="143"/>
    </location>
</feature>
<proteinExistence type="predicted"/>
<dbReference type="Gene3D" id="3.40.50.620">
    <property type="entry name" value="HUPs"/>
    <property type="match status" value="1"/>
</dbReference>
<dbReference type="SUPFAM" id="SSF52402">
    <property type="entry name" value="Adenine nucleotide alpha hydrolases-like"/>
    <property type="match status" value="1"/>
</dbReference>
<dbReference type="HOGENOM" id="CLU_134823_0_0_2"/>
<dbReference type="OrthoDB" id="193961at2157"/>
<dbReference type="Pfam" id="PF00582">
    <property type="entry name" value="Usp"/>
    <property type="match status" value="1"/>
</dbReference>
<dbReference type="RefSeq" id="WP_015409813.1">
    <property type="nucleotide sequence ID" value="NC_020388.1"/>
</dbReference>
<dbReference type="AlphaFoldDB" id="M1XS24"/>